<name>A0A9Q0EJJ8_9TELE</name>
<keyword evidence="2" id="KW-1185">Reference proteome</keyword>
<feature type="non-terminal residue" evidence="1">
    <location>
        <position position="60"/>
    </location>
</feature>
<evidence type="ECO:0000313" key="2">
    <source>
        <dbReference type="Proteomes" id="UP001148018"/>
    </source>
</evidence>
<dbReference type="EMBL" id="JANIIK010000040">
    <property type="protein sequence ID" value="KAJ3608069.1"/>
    <property type="molecule type" value="Genomic_DNA"/>
</dbReference>
<dbReference type="Proteomes" id="UP001148018">
    <property type="component" value="Unassembled WGS sequence"/>
</dbReference>
<sequence>WETLRVEHHCYNRREEPVTPIPGQSVSGGLCGGGLQQLQLVKRGIGSGLDSHWFPEAMER</sequence>
<protein>
    <submittedName>
        <fullName evidence="1">Uncharacterized protein</fullName>
    </submittedName>
</protein>
<gene>
    <name evidence="1" type="ORF">NHX12_025119</name>
</gene>
<comment type="caution">
    <text evidence="1">The sequence shown here is derived from an EMBL/GenBank/DDBJ whole genome shotgun (WGS) entry which is preliminary data.</text>
</comment>
<reference evidence="1" key="1">
    <citation type="submission" date="2022-07" db="EMBL/GenBank/DDBJ databases">
        <title>Chromosome-level genome of Muraenolepis orangiensis.</title>
        <authorList>
            <person name="Kim J."/>
        </authorList>
    </citation>
    <scope>NUCLEOTIDE SEQUENCE</scope>
    <source>
        <strain evidence="1">KU_S4_2022</strain>
        <tissue evidence="1">Muscle</tissue>
    </source>
</reference>
<organism evidence="1 2">
    <name type="scientific">Muraenolepis orangiensis</name>
    <name type="common">Patagonian moray cod</name>
    <dbReference type="NCBI Taxonomy" id="630683"/>
    <lineage>
        <taxon>Eukaryota</taxon>
        <taxon>Metazoa</taxon>
        <taxon>Chordata</taxon>
        <taxon>Craniata</taxon>
        <taxon>Vertebrata</taxon>
        <taxon>Euteleostomi</taxon>
        <taxon>Actinopterygii</taxon>
        <taxon>Neopterygii</taxon>
        <taxon>Teleostei</taxon>
        <taxon>Neoteleostei</taxon>
        <taxon>Acanthomorphata</taxon>
        <taxon>Zeiogadaria</taxon>
        <taxon>Gadariae</taxon>
        <taxon>Gadiformes</taxon>
        <taxon>Muraenolepidoidei</taxon>
        <taxon>Muraenolepididae</taxon>
        <taxon>Muraenolepis</taxon>
    </lineage>
</organism>
<dbReference type="AlphaFoldDB" id="A0A9Q0EJJ8"/>
<feature type="non-terminal residue" evidence="1">
    <location>
        <position position="1"/>
    </location>
</feature>
<accession>A0A9Q0EJJ8</accession>
<proteinExistence type="predicted"/>
<evidence type="ECO:0000313" key="1">
    <source>
        <dbReference type="EMBL" id="KAJ3608069.1"/>
    </source>
</evidence>